<keyword evidence="3" id="KW-0067">ATP-binding</keyword>
<dbReference type="InterPro" id="IPR003833">
    <property type="entry name" value="CT_C_D"/>
</dbReference>
<dbReference type="GO" id="GO:0016787">
    <property type="term" value="F:hydrolase activity"/>
    <property type="evidence" value="ECO:0007669"/>
    <property type="project" value="UniProtKB-KW"/>
</dbReference>
<gene>
    <name evidence="5" type="ORF">SAMN05421807_106116</name>
</gene>
<dbReference type="PANTHER" id="PTHR34698:SF2">
    <property type="entry name" value="5-OXOPROLINASE SUBUNIT B"/>
    <property type="match status" value="1"/>
</dbReference>
<feature type="domain" description="Carboxyltransferase" evidence="4">
    <location>
        <begin position="8"/>
        <end position="222"/>
    </location>
</feature>
<dbReference type="NCBIfam" id="TIGR00370">
    <property type="entry name" value="5-oxoprolinase subunit PxpB"/>
    <property type="match status" value="1"/>
</dbReference>
<proteinExistence type="predicted"/>
<dbReference type="Gene3D" id="3.30.1360.40">
    <property type="match status" value="1"/>
</dbReference>
<name>A0A1M5SAI7_9BACI</name>
<dbReference type="SUPFAM" id="SSF50891">
    <property type="entry name" value="Cyclophilin-like"/>
    <property type="match status" value="1"/>
</dbReference>
<dbReference type="InterPro" id="IPR010016">
    <property type="entry name" value="PxpB"/>
</dbReference>
<dbReference type="Proteomes" id="UP000184079">
    <property type="component" value="Unassembled WGS sequence"/>
</dbReference>
<evidence type="ECO:0000259" key="4">
    <source>
        <dbReference type="SMART" id="SM00796"/>
    </source>
</evidence>
<dbReference type="AlphaFoldDB" id="A0A1M5SAI7"/>
<keyword evidence="6" id="KW-1185">Reference proteome</keyword>
<reference evidence="6" key="1">
    <citation type="submission" date="2016-11" db="EMBL/GenBank/DDBJ databases">
        <authorList>
            <person name="Varghese N."/>
            <person name="Submissions S."/>
        </authorList>
    </citation>
    <scope>NUCLEOTIDE SEQUENCE [LARGE SCALE GENOMIC DNA]</scope>
    <source>
        <strain evidence="6">CGMCC 1.6496</strain>
    </source>
</reference>
<dbReference type="OrthoDB" id="9778567at2"/>
<evidence type="ECO:0000313" key="6">
    <source>
        <dbReference type="Proteomes" id="UP000184079"/>
    </source>
</evidence>
<dbReference type="EMBL" id="FQXD01000006">
    <property type="protein sequence ID" value="SHH35642.1"/>
    <property type="molecule type" value="Genomic_DNA"/>
</dbReference>
<dbReference type="Pfam" id="PF02682">
    <property type="entry name" value="CT_C_D"/>
    <property type="match status" value="1"/>
</dbReference>
<sequence length="249" mass="27968">MSCVLNKVKIWPFNESALIVQLGDDLNPIVHQKILQFVTLLEDTPFVGFIECVPAYLNVTVYYDPYTVYESQPFHITPVSPFEIVKTYINGLLHKLNDDRKIFIGQKVVIPVLYGSDYGPDLEYVANYHNLSIEDVIRIHTEKEYLVYMLGFAPGFPFIGGMSKQIATPRKNTPRLTIAPGSVGIAGAQTGVYPLATPGGWQIIGRTPIDLFLPDQVPPSLLKAGDTIQFVSISLEEYRQYRWGGKENE</sequence>
<evidence type="ECO:0000256" key="1">
    <source>
        <dbReference type="ARBA" id="ARBA00022741"/>
    </source>
</evidence>
<evidence type="ECO:0000256" key="2">
    <source>
        <dbReference type="ARBA" id="ARBA00022801"/>
    </source>
</evidence>
<dbReference type="RefSeq" id="WP_073007521.1">
    <property type="nucleotide sequence ID" value="NZ_FQXD01000006.1"/>
</dbReference>
<dbReference type="SUPFAM" id="SSF160467">
    <property type="entry name" value="PH0987 N-terminal domain-like"/>
    <property type="match status" value="1"/>
</dbReference>
<dbReference type="PANTHER" id="PTHR34698">
    <property type="entry name" value="5-OXOPROLINASE SUBUNIT B"/>
    <property type="match status" value="1"/>
</dbReference>
<protein>
    <submittedName>
        <fullName evidence="5">Inhibitor of KinA</fullName>
    </submittedName>
</protein>
<organism evidence="5 6">
    <name type="scientific">Virgibacillus chiguensis</name>
    <dbReference type="NCBI Taxonomy" id="411959"/>
    <lineage>
        <taxon>Bacteria</taxon>
        <taxon>Bacillati</taxon>
        <taxon>Bacillota</taxon>
        <taxon>Bacilli</taxon>
        <taxon>Bacillales</taxon>
        <taxon>Bacillaceae</taxon>
        <taxon>Virgibacillus</taxon>
    </lineage>
</organism>
<keyword evidence="1" id="KW-0547">Nucleotide-binding</keyword>
<dbReference type="GO" id="GO:0005524">
    <property type="term" value="F:ATP binding"/>
    <property type="evidence" value="ECO:0007669"/>
    <property type="project" value="UniProtKB-KW"/>
</dbReference>
<dbReference type="SMART" id="SM00796">
    <property type="entry name" value="AHS1"/>
    <property type="match status" value="1"/>
</dbReference>
<accession>A0A1M5SAI7</accession>
<evidence type="ECO:0000313" key="5">
    <source>
        <dbReference type="EMBL" id="SHH35642.1"/>
    </source>
</evidence>
<keyword evidence="2" id="KW-0378">Hydrolase</keyword>
<evidence type="ECO:0000256" key="3">
    <source>
        <dbReference type="ARBA" id="ARBA00022840"/>
    </source>
</evidence>
<dbReference type="InterPro" id="IPR029000">
    <property type="entry name" value="Cyclophilin-like_dom_sf"/>
</dbReference>
<dbReference type="Gene3D" id="2.40.100.10">
    <property type="entry name" value="Cyclophilin-like"/>
    <property type="match status" value="1"/>
</dbReference>